<dbReference type="EMBL" id="MN740230">
    <property type="protein sequence ID" value="QHT94744.1"/>
    <property type="molecule type" value="Genomic_DNA"/>
</dbReference>
<proteinExistence type="predicted"/>
<protein>
    <submittedName>
        <fullName evidence="1">Uncharacterized protein</fullName>
    </submittedName>
</protein>
<dbReference type="AlphaFoldDB" id="A0A6C0ING3"/>
<accession>A0A6C0ING3</accession>
<name>A0A6C0ING3_9ZZZZ</name>
<reference evidence="1" key="1">
    <citation type="journal article" date="2020" name="Nature">
        <title>Giant virus diversity and host interactions through global metagenomics.</title>
        <authorList>
            <person name="Schulz F."/>
            <person name="Roux S."/>
            <person name="Paez-Espino D."/>
            <person name="Jungbluth S."/>
            <person name="Walsh D.A."/>
            <person name="Denef V.J."/>
            <person name="McMahon K.D."/>
            <person name="Konstantinidis K.T."/>
            <person name="Eloe-Fadrosh E.A."/>
            <person name="Kyrpides N.C."/>
            <person name="Woyke T."/>
        </authorList>
    </citation>
    <scope>NUCLEOTIDE SEQUENCE</scope>
    <source>
        <strain evidence="1">GVMAG-M-3300024261-26</strain>
    </source>
</reference>
<evidence type="ECO:0000313" key="1">
    <source>
        <dbReference type="EMBL" id="QHT94744.1"/>
    </source>
</evidence>
<sequence>MVPALDSCAMCNHRELRFIDIKRNTKTEDYLEAISIKENKHVYIDT</sequence>
<organism evidence="1">
    <name type="scientific">viral metagenome</name>
    <dbReference type="NCBI Taxonomy" id="1070528"/>
    <lineage>
        <taxon>unclassified sequences</taxon>
        <taxon>metagenomes</taxon>
        <taxon>organismal metagenomes</taxon>
    </lineage>
</organism>